<gene>
    <name evidence="8" type="ORF">HHUSO_G25049</name>
</gene>
<keyword evidence="4" id="KW-0677">Repeat</keyword>
<evidence type="ECO:0000256" key="1">
    <source>
        <dbReference type="ARBA" id="ARBA00004604"/>
    </source>
</evidence>
<evidence type="ECO:0000313" key="8">
    <source>
        <dbReference type="EMBL" id="KAK6475514.1"/>
    </source>
</evidence>
<dbReference type="InterPro" id="IPR001680">
    <property type="entry name" value="WD40_rpt"/>
</dbReference>
<sequence>MTEDVERLLIQFKDEGGEVLGSPFDVPIDITPDKLQLVCNALLQKEEPLPLAFFVNETEIVSSLASALEGQALETERVLDIVYQPQAVFRVRAVTRCTSSLEGHTEAVISVAFSPTGKYLASGSGDTTVRFWDLNTETPHFTATGHKHWVLSIAWSPDGKKLASGCKNSQIFIWDPNTGQQTGKVLAGHTKWITYLCWEPLHLNPECRYLASASKDCAIRIWDTVLGKCDKILTGHVQSVTCVKWGGDGLLYSSSQDRTIKVWRAQDGVMCRTLQGHAHWVNTMALSTDYVLRTGAFEPAEATVNLQDMRGSLDELKEKALQRYNNVRGQGPERLVSGSDDFTLFLWTPAEEKKPLCRMTGHHALINEVLFSPDTRLIASASFDKSIKIWEGKTGKYLTSLRGHVSAVYQISWSADSRLLVSGSSDSTLKVWDVKTQKLSIDLPGHADEVFAVDWSPDGQRVASGGKDKCLRIWRR</sequence>
<dbReference type="InterPro" id="IPR011047">
    <property type="entry name" value="Quinoprotein_ADH-like_sf"/>
</dbReference>
<proteinExistence type="predicted"/>
<feature type="repeat" description="WD" evidence="6">
    <location>
        <begin position="233"/>
        <end position="273"/>
    </location>
</feature>
<accession>A0ABR0YSV0</accession>
<dbReference type="InterPro" id="IPR001632">
    <property type="entry name" value="WD40_G-protein_beta-like"/>
</dbReference>
<feature type="repeat" description="WD" evidence="6">
    <location>
        <begin position="443"/>
        <end position="476"/>
    </location>
</feature>
<evidence type="ECO:0000256" key="2">
    <source>
        <dbReference type="ARBA" id="ARBA00021107"/>
    </source>
</evidence>
<dbReference type="Pfam" id="PF08154">
    <property type="entry name" value="NLE"/>
    <property type="match status" value="1"/>
</dbReference>
<dbReference type="Gene3D" id="2.130.10.10">
    <property type="entry name" value="YVTN repeat-like/Quinoprotein amine dehydrogenase"/>
    <property type="match status" value="1"/>
</dbReference>
<protein>
    <recommendedName>
        <fullName evidence="2">Notchless protein homolog 1</fullName>
    </recommendedName>
</protein>
<evidence type="ECO:0000259" key="7">
    <source>
        <dbReference type="Pfam" id="PF08154"/>
    </source>
</evidence>
<dbReference type="InterPro" id="IPR020472">
    <property type="entry name" value="WD40_PAC1"/>
</dbReference>
<keyword evidence="3 6" id="KW-0853">WD repeat</keyword>
<feature type="repeat" description="WD" evidence="6">
    <location>
        <begin position="143"/>
        <end position="184"/>
    </location>
</feature>
<dbReference type="PROSITE" id="PS50294">
    <property type="entry name" value="WD_REPEATS_REGION"/>
    <property type="match status" value="6"/>
</dbReference>
<keyword evidence="9" id="KW-1185">Reference proteome</keyword>
<evidence type="ECO:0000256" key="6">
    <source>
        <dbReference type="PROSITE-ProRule" id="PRU00221"/>
    </source>
</evidence>
<feature type="repeat" description="WD" evidence="6">
    <location>
        <begin position="359"/>
        <end position="400"/>
    </location>
</feature>
<dbReference type="InterPro" id="IPR019775">
    <property type="entry name" value="WD40_repeat_CS"/>
</dbReference>
<dbReference type="Proteomes" id="UP001369086">
    <property type="component" value="Unassembled WGS sequence"/>
</dbReference>
<feature type="repeat" description="WD" evidence="6">
    <location>
        <begin position="401"/>
        <end position="442"/>
    </location>
</feature>
<dbReference type="SMART" id="SM00320">
    <property type="entry name" value="WD40"/>
    <property type="match status" value="8"/>
</dbReference>
<feature type="domain" description="NLE" evidence="7">
    <location>
        <begin position="9"/>
        <end position="67"/>
    </location>
</feature>
<dbReference type="PROSITE" id="PS50082">
    <property type="entry name" value="WD_REPEATS_2"/>
    <property type="match status" value="7"/>
</dbReference>
<evidence type="ECO:0000313" key="9">
    <source>
        <dbReference type="Proteomes" id="UP001369086"/>
    </source>
</evidence>
<comment type="subcellular location">
    <subcellularLocation>
        <location evidence="1">Nucleus</location>
        <location evidence="1">Nucleolus</location>
    </subcellularLocation>
</comment>
<evidence type="ECO:0000256" key="4">
    <source>
        <dbReference type="ARBA" id="ARBA00022737"/>
    </source>
</evidence>
<organism evidence="8 9">
    <name type="scientific">Huso huso</name>
    <name type="common">Beluga</name>
    <name type="synonym">Acipenser huso</name>
    <dbReference type="NCBI Taxonomy" id="61971"/>
    <lineage>
        <taxon>Eukaryota</taxon>
        <taxon>Metazoa</taxon>
        <taxon>Chordata</taxon>
        <taxon>Craniata</taxon>
        <taxon>Vertebrata</taxon>
        <taxon>Euteleostomi</taxon>
        <taxon>Actinopterygii</taxon>
        <taxon>Chondrostei</taxon>
        <taxon>Acipenseriformes</taxon>
        <taxon>Acipenseridae</taxon>
        <taxon>Huso</taxon>
    </lineage>
</organism>
<dbReference type="CDD" id="cd00200">
    <property type="entry name" value="WD40"/>
    <property type="match status" value="1"/>
</dbReference>
<evidence type="ECO:0000256" key="5">
    <source>
        <dbReference type="ARBA" id="ARBA00023242"/>
    </source>
</evidence>
<dbReference type="EMBL" id="JAHFZB010000024">
    <property type="protein sequence ID" value="KAK6475514.1"/>
    <property type="molecule type" value="Genomic_DNA"/>
</dbReference>
<feature type="repeat" description="WD" evidence="6">
    <location>
        <begin position="101"/>
        <end position="142"/>
    </location>
</feature>
<reference evidence="8 9" key="1">
    <citation type="submission" date="2021-05" db="EMBL/GenBank/DDBJ databases">
        <authorList>
            <person name="Zahm M."/>
            <person name="Klopp C."/>
            <person name="Cabau C."/>
            <person name="Kuhl H."/>
            <person name="Suciu R."/>
            <person name="Ciorpac M."/>
            <person name="Holostenco D."/>
            <person name="Gessner J."/>
            <person name="Wuertz S."/>
            <person name="Hohne C."/>
            <person name="Stock M."/>
            <person name="Gislard M."/>
            <person name="Lluch J."/>
            <person name="Milhes M."/>
            <person name="Lampietro C."/>
            <person name="Lopez Roques C."/>
            <person name="Donnadieu C."/>
            <person name="Du K."/>
            <person name="Schartl M."/>
            <person name="Guiguen Y."/>
        </authorList>
    </citation>
    <scope>NUCLEOTIDE SEQUENCE [LARGE SCALE GENOMIC DNA]</scope>
    <source>
        <strain evidence="8">Hh-F2</strain>
        <tissue evidence="8">Blood</tissue>
    </source>
</reference>
<feature type="repeat" description="WD" evidence="6">
    <location>
        <begin position="186"/>
        <end position="223"/>
    </location>
</feature>
<comment type="caution">
    <text evidence="8">The sequence shown here is derived from an EMBL/GenBank/DDBJ whole genome shotgun (WGS) entry which is preliminary data.</text>
</comment>
<dbReference type="InterPro" id="IPR015943">
    <property type="entry name" value="WD40/YVTN_repeat-like_dom_sf"/>
</dbReference>
<evidence type="ECO:0000256" key="3">
    <source>
        <dbReference type="ARBA" id="ARBA00022574"/>
    </source>
</evidence>
<dbReference type="PANTHER" id="PTHR19848:SF0">
    <property type="entry name" value="NOTCHLESS PROTEIN HOMOLOG 1"/>
    <property type="match status" value="1"/>
</dbReference>
<dbReference type="PANTHER" id="PTHR19848">
    <property type="entry name" value="WD40 REPEAT PROTEIN"/>
    <property type="match status" value="1"/>
</dbReference>
<dbReference type="Pfam" id="PF00400">
    <property type="entry name" value="WD40"/>
    <property type="match status" value="7"/>
</dbReference>
<dbReference type="PRINTS" id="PR00319">
    <property type="entry name" value="GPROTEINB"/>
</dbReference>
<dbReference type="PROSITE" id="PS00678">
    <property type="entry name" value="WD_REPEATS_1"/>
    <property type="match status" value="2"/>
</dbReference>
<keyword evidence="5" id="KW-0539">Nucleus</keyword>
<dbReference type="PRINTS" id="PR00320">
    <property type="entry name" value="GPROTEINBRPT"/>
</dbReference>
<name>A0ABR0YSV0_HUSHU</name>
<dbReference type="SUPFAM" id="SSF50998">
    <property type="entry name" value="Quinoprotein alcohol dehydrogenase-like"/>
    <property type="match status" value="1"/>
</dbReference>
<dbReference type="InterPro" id="IPR012972">
    <property type="entry name" value="NLE"/>
</dbReference>